<dbReference type="PANTHER" id="PTHR45699">
    <property type="entry name" value="60S ACIDIC RIBOSOMAL PROTEIN P0"/>
    <property type="match status" value="1"/>
</dbReference>
<dbReference type="SUPFAM" id="SSF160369">
    <property type="entry name" value="Ribosomal protein L10-like"/>
    <property type="match status" value="1"/>
</dbReference>
<dbReference type="Gene3D" id="3.30.70.1730">
    <property type="match status" value="1"/>
</dbReference>
<dbReference type="GO" id="GO:0070180">
    <property type="term" value="F:large ribosomal subunit rRNA binding"/>
    <property type="evidence" value="ECO:0007669"/>
    <property type="project" value="TreeGrafter"/>
</dbReference>
<dbReference type="GO" id="GO:0003735">
    <property type="term" value="F:structural constituent of ribosome"/>
    <property type="evidence" value="ECO:0007669"/>
    <property type="project" value="TreeGrafter"/>
</dbReference>
<feature type="domain" description="Large ribosomal subunit protein uL10-like insertion" evidence="7">
    <location>
        <begin position="120"/>
        <end position="184"/>
    </location>
</feature>
<dbReference type="FunFam" id="3.90.105.20:FF:000001">
    <property type="entry name" value="60S acidic ribosomal protein P0"/>
    <property type="match status" value="1"/>
</dbReference>
<dbReference type="EMBL" id="JWZT01002164">
    <property type="protein sequence ID" value="KII70143.1"/>
    <property type="molecule type" value="Genomic_DNA"/>
</dbReference>
<comment type="function">
    <text evidence="1">Ribosomal protein P0 is the functional equivalent of E.coli protein L10.</text>
</comment>
<dbReference type="Pfam" id="PF00466">
    <property type="entry name" value="Ribosomal_L10"/>
    <property type="match status" value="1"/>
</dbReference>
<dbReference type="Gene3D" id="3.90.105.20">
    <property type="match status" value="1"/>
</dbReference>
<evidence type="ECO:0000256" key="1">
    <source>
        <dbReference type="ARBA" id="ARBA00002200"/>
    </source>
</evidence>
<dbReference type="GO" id="GO:0022625">
    <property type="term" value="C:cytosolic large ribosomal subunit"/>
    <property type="evidence" value="ECO:0007669"/>
    <property type="project" value="TreeGrafter"/>
</dbReference>
<comment type="similarity">
    <text evidence="2">Belongs to the universal ribosomal protein uL10 family.</text>
</comment>
<evidence type="ECO:0000313" key="9">
    <source>
        <dbReference type="Proteomes" id="UP000031668"/>
    </source>
</evidence>
<evidence type="ECO:0000256" key="6">
    <source>
        <dbReference type="ARBA" id="ARBA00035444"/>
    </source>
</evidence>
<keyword evidence="3 8" id="KW-0689">Ribosomal protein</keyword>
<dbReference type="OMA" id="DMNPFKL"/>
<keyword evidence="4" id="KW-0687">Ribonucleoprotein</keyword>
<evidence type="ECO:0000256" key="4">
    <source>
        <dbReference type="ARBA" id="ARBA00023274"/>
    </source>
</evidence>
<accession>A0A0C2JL79</accession>
<sequence length="283" mass="31494">MAIGVTVQSKPKNQKKEVIIERVKALSESYTSMILFIVDNVCSNQLKKIRTLVKDKGELVMGKNTLFRKGLMASSQRTKFERILYQVTGNVGILFTNRDIKEMKEMVESVTEMAPVKANMIAQCDVVVAKGPTSLPPDKTSFFQALNISTMIVKANIQIMSDINLLKKGQKVGASEAALMKMLDMRPFSYMMQTKYVCDDGMAYPPEVLDLQQSDILDIFKNVVSDVACISLAASYPIKASIPHIIQNAMQELVAICVEADISNEYVDKLVQSAARLLLLLNR</sequence>
<proteinExistence type="inferred from homology"/>
<dbReference type="InterPro" id="IPR001790">
    <property type="entry name" value="Ribosomal_uL10"/>
</dbReference>
<keyword evidence="9" id="KW-1185">Reference proteome</keyword>
<name>A0A0C2JL79_THEKT</name>
<dbReference type="InterPro" id="IPR040637">
    <property type="entry name" value="Ribosomal_uL10-like_insert"/>
</dbReference>
<protein>
    <recommendedName>
        <fullName evidence="5">Large ribosomal subunit protein uL10</fullName>
    </recommendedName>
    <alternativeName>
        <fullName evidence="6">60S acidic ribosomal protein P0</fullName>
    </alternativeName>
</protein>
<dbReference type="InterPro" id="IPR043141">
    <property type="entry name" value="Ribosomal_uL10-like_sf"/>
</dbReference>
<dbReference type="Pfam" id="PF17777">
    <property type="entry name" value="RL10P_insert"/>
    <property type="match status" value="1"/>
</dbReference>
<gene>
    <name evidence="8" type="ORF">RF11_09371</name>
</gene>
<evidence type="ECO:0000256" key="5">
    <source>
        <dbReference type="ARBA" id="ARBA00035202"/>
    </source>
</evidence>
<reference evidence="8 9" key="1">
    <citation type="journal article" date="2014" name="Genome Biol. Evol.">
        <title>The genome of the myxosporean Thelohanellus kitauei shows adaptations to nutrient acquisition within its fish host.</title>
        <authorList>
            <person name="Yang Y."/>
            <person name="Xiong J."/>
            <person name="Zhou Z."/>
            <person name="Huo F."/>
            <person name="Miao W."/>
            <person name="Ran C."/>
            <person name="Liu Y."/>
            <person name="Zhang J."/>
            <person name="Feng J."/>
            <person name="Wang M."/>
            <person name="Wang M."/>
            <person name="Wang L."/>
            <person name="Yao B."/>
        </authorList>
    </citation>
    <scope>NUCLEOTIDE SEQUENCE [LARGE SCALE GENOMIC DNA]</scope>
    <source>
        <strain evidence="8">Wuqing</strain>
    </source>
</reference>
<evidence type="ECO:0000256" key="3">
    <source>
        <dbReference type="ARBA" id="ARBA00022980"/>
    </source>
</evidence>
<dbReference type="GO" id="GO:0000027">
    <property type="term" value="P:ribosomal large subunit assembly"/>
    <property type="evidence" value="ECO:0007669"/>
    <property type="project" value="TreeGrafter"/>
</dbReference>
<organism evidence="8 9">
    <name type="scientific">Thelohanellus kitauei</name>
    <name type="common">Myxosporean</name>
    <dbReference type="NCBI Taxonomy" id="669202"/>
    <lineage>
        <taxon>Eukaryota</taxon>
        <taxon>Metazoa</taxon>
        <taxon>Cnidaria</taxon>
        <taxon>Myxozoa</taxon>
        <taxon>Myxosporea</taxon>
        <taxon>Bivalvulida</taxon>
        <taxon>Platysporina</taxon>
        <taxon>Myxobolidae</taxon>
        <taxon>Thelohanellus</taxon>
    </lineage>
</organism>
<evidence type="ECO:0000256" key="2">
    <source>
        <dbReference type="ARBA" id="ARBA00008889"/>
    </source>
</evidence>
<evidence type="ECO:0000313" key="8">
    <source>
        <dbReference type="EMBL" id="KII70143.1"/>
    </source>
</evidence>
<dbReference type="InterPro" id="IPR050323">
    <property type="entry name" value="Ribosomal_protein_uL10"/>
</dbReference>
<dbReference type="AlphaFoldDB" id="A0A0C2JL79"/>
<dbReference type="InterPro" id="IPR043164">
    <property type="entry name" value="Ribosomal_uL10-like_insert_sf"/>
</dbReference>
<dbReference type="OrthoDB" id="10259902at2759"/>
<dbReference type="Proteomes" id="UP000031668">
    <property type="component" value="Unassembled WGS sequence"/>
</dbReference>
<dbReference type="PANTHER" id="PTHR45699:SF3">
    <property type="entry name" value="LARGE RIBOSOMAL SUBUNIT PROTEIN UL10"/>
    <property type="match status" value="1"/>
</dbReference>
<evidence type="ECO:0000259" key="7">
    <source>
        <dbReference type="Pfam" id="PF17777"/>
    </source>
</evidence>
<comment type="caution">
    <text evidence="8">The sequence shown here is derived from an EMBL/GenBank/DDBJ whole genome shotgun (WGS) entry which is preliminary data.</text>
</comment>
<dbReference type="GO" id="GO:0002181">
    <property type="term" value="P:cytoplasmic translation"/>
    <property type="evidence" value="ECO:0007669"/>
    <property type="project" value="TreeGrafter"/>
</dbReference>